<evidence type="ECO:0000259" key="18">
    <source>
        <dbReference type="Pfam" id="PF04715"/>
    </source>
</evidence>
<organism evidence="19">
    <name type="scientific">Buchnera aphidicola</name>
    <name type="common">Cinara cedri</name>
    <dbReference type="NCBI Taxonomy" id="261318"/>
    <lineage>
        <taxon>Bacteria</taxon>
        <taxon>Pseudomonadati</taxon>
        <taxon>Pseudomonadota</taxon>
        <taxon>Gammaproteobacteria</taxon>
        <taxon>Enterobacterales</taxon>
        <taxon>Erwiniaceae</taxon>
        <taxon>Buchnera</taxon>
    </lineage>
</organism>
<dbReference type="AlphaFoldDB" id="B4YQR1"/>
<dbReference type="Pfam" id="PF00425">
    <property type="entry name" value="Chorismate_bind"/>
    <property type="match status" value="1"/>
</dbReference>
<evidence type="ECO:0000256" key="2">
    <source>
        <dbReference type="ARBA" id="ARBA00009562"/>
    </source>
</evidence>
<evidence type="ECO:0000256" key="16">
    <source>
        <dbReference type="PIRSR" id="PIRSR001373-2"/>
    </source>
</evidence>
<geneLocation type="plasmid" evidence="19">
    <name>pTrp-BCc</name>
</geneLocation>
<comment type="function">
    <text evidence="12">Part of a heterotetrameric complex that catalyzes the two-step biosynthesis of anthranilate, an intermediate in the biosynthesis of L-tryptophan. In the first step, the glutamine-binding beta subunit (TrpG) of anthranilate synthase (AS) provides the glutamine amidotransferase activity which generates ammonia as a substrate that, along with chorismate, is used in the second step, catalyzed by the large alpha subunit of AS (TrpE) to produce anthranilate. In the absence of TrpG, TrpE can synthesize anthranilate directly from chorismate and high concentrations of ammonia.</text>
</comment>
<evidence type="ECO:0000256" key="6">
    <source>
        <dbReference type="ARBA" id="ARBA00022605"/>
    </source>
</evidence>
<dbReference type="NCBIfam" id="TIGR00565">
    <property type="entry name" value="trpE_proteo"/>
    <property type="match status" value="1"/>
</dbReference>
<comment type="cofactor">
    <cofactor evidence="16">
        <name>Mg(2+)</name>
        <dbReference type="ChEBI" id="CHEBI:18420"/>
    </cofactor>
    <text evidence="16">Binds 1 Mg(2+) ion per subunit.</text>
</comment>
<comment type="pathway">
    <text evidence="1 14">Amino-acid biosynthesis; L-tryptophan biosynthesis; L-tryptophan from chorismate: step 1/5.</text>
</comment>
<keyword evidence="6 14" id="KW-0028">Amino-acid biosynthesis</keyword>
<protein>
    <recommendedName>
        <fullName evidence="5 14">Anthranilate synthase component 1</fullName>
        <ecNumber evidence="4 14">4.1.3.27</ecNumber>
    </recommendedName>
</protein>
<evidence type="ECO:0000256" key="13">
    <source>
        <dbReference type="ARBA" id="ARBA00047683"/>
    </source>
</evidence>
<sequence>MTYWKNELPHWDDPLEIFFQLCGNKKNTLLLESSKVNSKKKTKSKIIIQSALRITAKKGAVHIAALSKNGADLLAKIETMVSVKNASIFCTSNRISIYFLNQSLELDEDTKLIAPSIFDSFRWIIQTVERFSVSSIPLFFGGLFSYNLIAHFENITNVTNHNPCPDLCWYLAESLIDIDHTKQTSHLFTYVFTTDCIENKRLMKQTKKIIQQFKKKYFSNVAFNVPKKDIYVTGNLNDSSYAEIIKKMRVFIQKGDIFQVVPSRQFYAACTHPLQTYNVLKKNNPSPYMFFMQDKNFILFGSSPESYLKYNANNRIIQLCPIAGTKPRGKHKNGNINVDLDNRIELSLRLNRKELSEHIMLVDLARNDLAKVCEINSRYVSKLLQVEKYSHVMHLVSHVRGILRLPLDVFHAYQSCMNMGTLTGAPKLRAMQLIAQYEPNQRGAYGGSIGYFKGNGSFDTCIVIRSAFVQKNIATIQSGAGIVADSIVTEEILESKNKAQAILQSIFNTHSKQIGKLYV</sequence>
<feature type="domain" description="Anthranilate synthase component I N-terminal" evidence="18">
    <location>
        <begin position="11"/>
        <end position="185"/>
    </location>
</feature>
<evidence type="ECO:0000256" key="9">
    <source>
        <dbReference type="ARBA" id="ARBA00022842"/>
    </source>
</evidence>
<evidence type="ECO:0000259" key="17">
    <source>
        <dbReference type="Pfam" id="PF00425"/>
    </source>
</evidence>
<dbReference type="InterPro" id="IPR006805">
    <property type="entry name" value="Anth_synth_I_N"/>
</dbReference>
<evidence type="ECO:0000256" key="4">
    <source>
        <dbReference type="ARBA" id="ARBA00012266"/>
    </source>
</evidence>
<dbReference type="InterPro" id="IPR005257">
    <property type="entry name" value="Anth_synth_I_TrpE"/>
</dbReference>
<feature type="binding site" evidence="15">
    <location>
        <begin position="287"/>
        <end position="289"/>
    </location>
    <ligand>
        <name>L-tryptophan</name>
        <dbReference type="ChEBI" id="CHEBI:57912"/>
    </ligand>
</feature>
<dbReference type="InterPro" id="IPR019999">
    <property type="entry name" value="Anth_synth_I-like"/>
</dbReference>
<dbReference type="PANTHER" id="PTHR11236">
    <property type="entry name" value="AMINOBENZOATE/ANTHRANILATE SYNTHASE"/>
    <property type="match status" value="1"/>
</dbReference>
<dbReference type="InterPro" id="IPR005801">
    <property type="entry name" value="ADC_synthase"/>
</dbReference>
<comment type="subunit">
    <text evidence="3">Heterotetramer consisting of two non-identical subunits: a beta subunit (TrpG) and a large alpha subunit (TrpE).</text>
</comment>
<evidence type="ECO:0000256" key="5">
    <source>
        <dbReference type="ARBA" id="ARBA00020653"/>
    </source>
</evidence>
<gene>
    <name evidence="19" type="primary">trpE</name>
</gene>
<evidence type="ECO:0000256" key="10">
    <source>
        <dbReference type="ARBA" id="ARBA00023141"/>
    </source>
</evidence>
<keyword evidence="7 16" id="KW-0479">Metal-binding</keyword>
<dbReference type="UniPathway" id="UPA00035">
    <property type="reaction ID" value="UER00040"/>
</dbReference>
<evidence type="ECO:0000256" key="1">
    <source>
        <dbReference type="ARBA" id="ARBA00004873"/>
    </source>
</evidence>
<dbReference type="Gene3D" id="3.60.120.10">
    <property type="entry name" value="Anthranilate synthase"/>
    <property type="match status" value="1"/>
</dbReference>
<feature type="binding site" evidence="16">
    <location>
        <position position="494"/>
    </location>
    <ligand>
        <name>Mg(2+)</name>
        <dbReference type="ChEBI" id="CHEBI:18420"/>
    </ligand>
</feature>
<keyword evidence="11 14" id="KW-0456">Lyase</keyword>
<feature type="binding site" evidence="15">
    <location>
        <begin position="479"/>
        <end position="481"/>
    </location>
    <ligand>
        <name>chorismate</name>
        <dbReference type="ChEBI" id="CHEBI:29748"/>
    </ligand>
</feature>
<dbReference type="InterPro" id="IPR015890">
    <property type="entry name" value="Chorismate_C"/>
</dbReference>
<feature type="binding site" evidence="15">
    <location>
        <position position="33"/>
    </location>
    <ligand>
        <name>L-tryptophan</name>
        <dbReference type="ChEBI" id="CHEBI:57912"/>
    </ligand>
</feature>
<keyword evidence="8 14" id="KW-0822">Tryptophan biosynthesis</keyword>
<evidence type="ECO:0000256" key="8">
    <source>
        <dbReference type="ARBA" id="ARBA00022822"/>
    </source>
</evidence>
<name>B4YQR1_9GAMM</name>
<evidence type="ECO:0000256" key="7">
    <source>
        <dbReference type="ARBA" id="ARBA00022723"/>
    </source>
</evidence>
<evidence type="ECO:0000313" key="19">
    <source>
        <dbReference type="EMBL" id="ACF20457.1"/>
    </source>
</evidence>
<dbReference type="EMBL" id="EU660486">
    <property type="protein sequence ID" value="ACF20457.1"/>
    <property type="molecule type" value="Genomic_DNA"/>
</dbReference>
<dbReference type="GO" id="GO:0000162">
    <property type="term" value="P:L-tryptophan biosynthetic process"/>
    <property type="evidence" value="ECO:0007669"/>
    <property type="project" value="UniProtKB-UniPathway"/>
</dbReference>
<evidence type="ECO:0000256" key="11">
    <source>
        <dbReference type="ARBA" id="ARBA00023239"/>
    </source>
</evidence>
<feature type="binding site" evidence="16">
    <location>
        <position position="357"/>
    </location>
    <ligand>
        <name>Mg(2+)</name>
        <dbReference type="ChEBI" id="CHEBI:18420"/>
    </ligand>
</feature>
<accession>B4YQR1</accession>
<feature type="binding site" evidence="15">
    <location>
        <position position="465"/>
    </location>
    <ligand>
        <name>chorismate</name>
        <dbReference type="ChEBI" id="CHEBI:29748"/>
    </ligand>
</feature>
<dbReference type="EC" id="4.1.3.27" evidence="4 14"/>
<keyword evidence="19" id="KW-0614">Plasmid</keyword>
<dbReference type="PIRSF" id="PIRSF001373">
    <property type="entry name" value="TrpE"/>
    <property type="match status" value="1"/>
</dbReference>
<keyword evidence="9 16" id="KW-0460">Magnesium</keyword>
<evidence type="ECO:0000256" key="12">
    <source>
        <dbReference type="ARBA" id="ARBA00025634"/>
    </source>
</evidence>
<feature type="binding site" evidence="15">
    <location>
        <begin position="324"/>
        <end position="325"/>
    </location>
    <ligand>
        <name>chorismate</name>
        <dbReference type="ChEBI" id="CHEBI:29748"/>
    </ligand>
</feature>
<evidence type="ECO:0000256" key="15">
    <source>
        <dbReference type="PIRSR" id="PIRSR001373-1"/>
    </source>
</evidence>
<comment type="similarity">
    <text evidence="2 14">Belongs to the anthranilate synthase component I family.</text>
</comment>
<keyword evidence="10 14" id="KW-0057">Aromatic amino acid biosynthesis</keyword>
<dbReference type="NCBIfam" id="NF010079">
    <property type="entry name" value="PRK13564.1"/>
    <property type="match status" value="1"/>
</dbReference>
<feature type="domain" description="Chorismate-utilising enzyme C-terminal" evidence="17">
    <location>
        <begin position="239"/>
        <end position="498"/>
    </location>
</feature>
<evidence type="ECO:0000256" key="3">
    <source>
        <dbReference type="ARBA" id="ARBA00011575"/>
    </source>
</evidence>
<dbReference type="SUPFAM" id="SSF56322">
    <property type="entry name" value="ADC synthase"/>
    <property type="match status" value="1"/>
</dbReference>
<feature type="binding site" evidence="15">
    <location>
        <position position="445"/>
    </location>
    <ligand>
        <name>chorismate</name>
        <dbReference type="ChEBI" id="CHEBI:29748"/>
    </ligand>
</feature>
<evidence type="ECO:0000256" key="14">
    <source>
        <dbReference type="PIRNR" id="PIRNR001373"/>
    </source>
</evidence>
<reference evidence="19" key="1">
    <citation type="journal article" date="2008" name="J. Bacteriol.">
        <title>The striking case of tryptophan provision in the cedar aphid Cinara cedri.</title>
        <authorList>
            <person name="Gosalbes M.J."/>
            <person name="Lamelas A."/>
            <person name="Moya A."/>
            <person name="Latorre A."/>
        </authorList>
    </citation>
    <scope>NUCLEOTIDE SEQUENCE</scope>
    <source>
        <strain evidence="19">BCc</strain>
        <plasmid evidence="19">pTrp-BCc</plasmid>
    </source>
</reference>
<proteinExistence type="inferred from homology"/>
<dbReference type="PANTHER" id="PTHR11236:SF49">
    <property type="entry name" value="ANTHRANILATE SYNTHASE COMPONENT 1"/>
    <property type="match status" value="1"/>
</dbReference>
<comment type="catalytic activity">
    <reaction evidence="13 14">
        <text>chorismate + L-glutamine = anthranilate + pyruvate + L-glutamate + H(+)</text>
        <dbReference type="Rhea" id="RHEA:21732"/>
        <dbReference type="ChEBI" id="CHEBI:15361"/>
        <dbReference type="ChEBI" id="CHEBI:15378"/>
        <dbReference type="ChEBI" id="CHEBI:16567"/>
        <dbReference type="ChEBI" id="CHEBI:29748"/>
        <dbReference type="ChEBI" id="CHEBI:29985"/>
        <dbReference type="ChEBI" id="CHEBI:58359"/>
        <dbReference type="EC" id="4.1.3.27"/>
    </reaction>
</comment>
<dbReference type="GO" id="GO:0004049">
    <property type="term" value="F:anthranilate synthase activity"/>
    <property type="evidence" value="ECO:0007669"/>
    <property type="project" value="UniProtKB-EC"/>
</dbReference>
<dbReference type="PRINTS" id="PR00095">
    <property type="entry name" value="ANTSNTHASEI"/>
</dbReference>
<dbReference type="GO" id="GO:0046872">
    <property type="term" value="F:metal ion binding"/>
    <property type="evidence" value="ECO:0007669"/>
    <property type="project" value="UniProtKB-KW"/>
</dbReference>
<dbReference type="Pfam" id="PF04715">
    <property type="entry name" value="Anth_synt_I_N"/>
    <property type="match status" value="1"/>
</dbReference>